<dbReference type="InterPro" id="IPR012902">
    <property type="entry name" value="N_methyl_site"/>
</dbReference>
<accession>A0A382WEJ4</accession>
<keyword evidence="1" id="KW-1133">Transmembrane helix</keyword>
<dbReference type="SUPFAM" id="SSF54523">
    <property type="entry name" value="Pili subunits"/>
    <property type="match status" value="1"/>
</dbReference>
<dbReference type="PANTHER" id="PTHR30093:SF2">
    <property type="entry name" value="TYPE II SECRETION SYSTEM PROTEIN H"/>
    <property type="match status" value="1"/>
</dbReference>
<keyword evidence="1" id="KW-0472">Membrane</keyword>
<dbReference type="InterPro" id="IPR045584">
    <property type="entry name" value="Pilin-like"/>
</dbReference>
<evidence type="ECO:0008006" key="3">
    <source>
        <dbReference type="Google" id="ProtNLM"/>
    </source>
</evidence>
<feature type="non-terminal residue" evidence="2">
    <location>
        <position position="1"/>
    </location>
</feature>
<proteinExistence type="predicted"/>
<gene>
    <name evidence="2" type="ORF">METZ01_LOCUS409918</name>
</gene>
<dbReference type="AlphaFoldDB" id="A0A382WEJ4"/>
<dbReference type="Pfam" id="PF07963">
    <property type="entry name" value="N_methyl"/>
    <property type="match status" value="1"/>
</dbReference>
<protein>
    <recommendedName>
        <fullName evidence="3">Type II secretion system protein GspG C-terminal domain-containing protein</fullName>
    </recommendedName>
</protein>
<evidence type="ECO:0000256" key="1">
    <source>
        <dbReference type="SAM" id="Phobius"/>
    </source>
</evidence>
<reference evidence="2" key="1">
    <citation type="submission" date="2018-05" db="EMBL/GenBank/DDBJ databases">
        <authorList>
            <person name="Lanie J.A."/>
            <person name="Ng W.-L."/>
            <person name="Kazmierczak K.M."/>
            <person name="Andrzejewski T.M."/>
            <person name="Davidsen T.M."/>
            <person name="Wayne K.J."/>
            <person name="Tettelin H."/>
            <person name="Glass J.I."/>
            <person name="Rusch D."/>
            <person name="Podicherti R."/>
            <person name="Tsui H.-C.T."/>
            <person name="Winkler M.E."/>
        </authorList>
    </citation>
    <scope>NUCLEOTIDE SEQUENCE</scope>
</reference>
<name>A0A382WEJ4_9ZZZZ</name>
<evidence type="ECO:0000313" key="2">
    <source>
        <dbReference type="EMBL" id="SVD57064.1"/>
    </source>
</evidence>
<feature type="transmembrane region" description="Helical" evidence="1">
    <location>
        <begin position="12"/>
        <end position="34"/>
    </location>
</feature>
<dbReference type="PROSITE" id="PS00409">
    <property type="entry name" value="PROKAR_NTER_METHYL"/>
    <property type="match status" value="1"/>
</dbReference>
<keyword evidence="1" id="KW-0812">Transmembrane</keyword>
<sequence length="115" mass="12707">VRVENSVQGFTLVEMLVVIAVIGILAGLLLPGLARGKAKANRVKCVNNLRQINAAMLSFSHGNEGRLPWMLTAKQGEALWQGLYGKEHTGAHHLWDVRFIFLPAPIRKELVTARL</sequence>
<dbReference type="Gene3D" id="3.30.700.10">
    <property type="entry name" value="Glycoprotein, Type 4 Pilin"/>
    <property type="match status" value="1"/>
</dbReference>
<dbReference type="NCBIfam" id="TIGR02532">
    <property type="entry name" value="IV_pilin_GFxxxE"/>
    <property type="match status" value="1"/>
</dbReference>
<organism evidence="2">
    <name type="scientific">marine metagenome</name>
    <dbReference type="NCBI Taxonomy" id="408172"/>
    <lineage>
        <taxon>unclassified sequences</taxon>
        <taxon>metagenomes</taxon>
        <taxon>ecological metagenomes</taxon>
    </lineage>
</organism>
<dbReference type="EMBL" id="UINC01159138">
    <property type="protein sequence ID" value="SVD57064.1"/>
    <property type="molecule type" value="Genomic_DNA"/>
</dbReference>
<feature type="non-terminal residue" evidence="2">
    <location>
        <position position="115"/>
    </location>
</feature>
<dbReference type="PANTHER" id="PTHR30093">
    <property type="entry name" value="GENERAL SECRETION PATHWAY PROTEIN G"/>
    <property type="match status" value="1"/>
</dbReference>